<evidence type="ECO:0000313" key="2">
    <source>
        <dbReference type="Proteomes" id="UP000054248"/>
    </source>
</evidence>
<gene>
    <name evidence="1" type="ORF">M407DRAFT_142366</name>
</gene>
<dbReference type="Proteomes" id="UP000054248">
    <property type="component" value="Unassembled WGS sequence"/>
</dbReference>
<sequence length="85" mass="9715">MASSPALVRKTDSKTRGRRRWSWPALTLSSRHSLPHRRGAEYKERNARSLDAIQGPWTMEASGCPMISKFLLHLRLALRKSSRSL</sequence>
<dbReference type="EMBL" id="KN823193">
    <property type="protein sequence ID" value="KIO19986.1"/>
    <property type="molecule type" value="Genomic_DNA"/>
</dbReference>
<protein>
    <submittedName>
        <fullName evidence="1">Uncharacterized protein</fullName>
    </submittedName>
</protein>
<name>A0A0C3Q7H3_9AGAM</name>
<keyword evidence="2" id="KW-1185">Reference proteome</keyword>
<accession>A0A0C3Q7H3</accession>
<proteinExistence type="predicted"/>
<reference evidence="1 2" key="1">
    <citation type="submission" date="2014-04" db="EMBL/GenBank/DDBJ databases">
        <authorList>
            <consortium name="DOE Joint Genome Institute"/>
            <person name="Kuo A."/>
            <person name="Girlanda M."/>
            <person name="Perotto S."/>
            <person name="Kohler A."/>
            <person name="Nagy L.G."/>
            <person name="Floudas D."/>
            <person name="Copeland A."/>
            <person name="Barry K.W."/>
            <person name="Cichocki N."/>
            <person name="Veneault-Fourrey C."/>
            <person name="LaButti K."/>
            <person name="Lindquist E.A."/>
            <person name="Lipzen A."/>
            <person name="Lundell T."/>
            <person name="Morin E."/>
            <person name="Murat C."/>
            <person name="Sun H."/>
            <person name="Tunlid A."/>
            <person name="Henrissat B."/>
            <person name="Grigoriev I.V."/>
            <person name="Hibbett D.S."/>
            <person name="Martin F."/>
            <person name="Nordberg H.P."/>
            <person name="Cantor M.N."/>
            <person name="Hua S.X."/>
        </authorList>
    </citation>
    <scope>NUCLEOTIDE SEQUENCE [LARGE SCALE GENOMIC DNA]</scope>
    <source>
        <strain evidence="1 2">MUT 4182</strain>
    </source>
</reference>
<organism evidence="1 2">
    <name type="scientific">Tulasnella calospora MUT 4182</name>
    <dbReference type="NCBI Taxonomy" id="1051891"/>
    <lineage>
        <taxon>Eukaryota</taxon>
        <taxon>Fungi</taxon>
        <taxon>Dikarya</taxon>
        <taxon>Basidiomycota</taxon>
        <taxon>Agaricomycotina</taxon>
        <taxon>Agaricomycetes</taxon>
        <taxon>Cantharellales</taxon>
        <taxon>Tulasnellaceae</taxon>
        <taxon>Tulasnella</taxon>
    </lineage>
</organism>
<reference evidence="2" key="2">
    <citation type="submission" date="2015-01" db="EMBL/GenBank/DDBJ databases">
        <title>Evolutionary Origins and Diversification of the Mycorrhizal Mutualists.</title>
        <authorList>
            <consortium name="DOE Joint Genome Institute"/>
            <consortium name="Mycorrhizal Genomics Consortium"/>
            <person name="Kohler A."/>
            <person name="Kuo A."/>
            <person name="Nagy L.G."/>
            <person name="Floudas D."/>
            <person name="Copeland A."/>
            <person name="Barry K.W."/>
            <person name="Cichocki N."/>
            <person name="Veneault-Fourrey C."/>
            <person name="LaButti K."/>
            <person name="Lindquist E.A."/>
            <person name="Lipzen A."/>
            <person name="Lundell T."/>
            <person name="Morin E."/>
            <person name="Murat C."/>
            <person name="Riley R."/>
            <person name="Ohm R."/>
            <person name="Sun H."/>
            <person name="Tunlid A."/>
            <person name="Henrissat B."/>
            <person name="Grigoriev I.V."/>
            <person name="Hibbett D.S."/>
            <person name="Martin F."/>
        </authorList>
    </citation>
    <scope>NUCLEOTIDE SEQUENCE [LARGE SCALE GENOMIC DNA]</scope>
    <source>
        <strain evidence="2">MUT 4182</strain>
    </source>
</reference>
<dbReference type="AlphaFoldDB" id="A0A0C3Q7H3"/>
<dbReference type="HOGENOM" id="CLU_2514294_0_0_1"/>
<evidence type="ECO:0000313" key="1">
    <source>
        <dbReference type="EMBL" id="KIO19986.1"/>
    </source>
</evidence>